<dbReference type="KEGG" id="sfu:Sfum_1384"/>
<dbReference type="Gene3D" id="1.10.1740.10">
    <property type="match status" value="1"/>
</dbReference>
<feature type="region of interest" description="Disordered" evidence="5">
    <location>
        <begin position="1"/>
        <end position="21"/>
    </location>
</feature>
<keyword evidence="2" id="KW-0731">Sigma factor</keyword>
<gene>
    <name evidence="7" type="ordered locus">Sfum_1384</name>
</gene>
<dbReference type="PANTHER" id="PTHR30385">
    <property type="entry name" value="SIGMA FACTOR F FLAGELLAR"/>
    <property type="match status" value="1"/>
</dbReference>
<dbReference type="STRING" id="335543.Sfum_1384"/>
<evidence type="ECO:0000256" key="2">
    <source>
        <dbReference type="ARBA" id="ARBA00023082"/>
    </source>
</evidence>
<dbReference type="NCBIfam" id="NF005413">
    <property type="entry name" value="PRK06986.1"/>
    <property type="match status" value="1"/>
</dbReference>
<keyword evidence="1" id="KW-0805">Transcription regulation</keyword>
<keyword evidence="3" id="KW-0238">DNA-binding</keyword>
<evidence type="ECO:0000256" key="3">
    <source>
        <dbReference type="ARBA" id="ARBA00023125"/>
    </source>
</evidence>
<dbReference type="SUPFAM" id="SSF88946">
    <property type="entry name" value="Sigma2 domain of RNA polymerase sigma factors"/>
    <property type="match status" value="1"/>
</dbReference>
<dbReference type="eggNOG" id="COG1191">
    <property type="taxonomic scope" value="Bacteria"/>
</dbReference>
<dbReference type="InterPro" id="IPR013324">
    <property type="entry name" value="RNA_pol_sigma_r3/r4-like"/>
</dbReference>
<dbReference type="GO" id="GO:0003677">
    <property type="term" value="F:DNA binding"/>
    <property type="evidence" value="ECO:0007669"/>
    <property type="project" value="UniProtKB-KW"/>
</dbReference>
<accession>A0LI23</accession>
<feature type="domain" description="RNA polymerase sigma-70" evidence="6">
    <location>
        <begin position="62"/>
        <end position="75"/>
    </location>
</feature>
<dbReference type="EMBL" id="CP000478">
    <property type="protein sequence ID" value="ABK17075.1"/>
    <property type="molecule type" value="Genomic_DNA"/>
</dbReference>
<name>A0LI23_SYNFM</name>
<dbReference type="InterPro" id="IPR007624">
    <property type="entry name" value="RNA_pol_sigma70_r3"/>
</dbReference>
<dbReference type="PRINTS" id="PR00046">
    <property type="entry name" value="SIGMA70FCT"/>
</dbReference>
<dbReference type="InterPro" id="IPR012845">
    <property type="entry name" value="RNA_pol_sigma_FliA_WhiG"/>
</dbReference>
<dbReference type="NCBIfam" id="TIGR02479">
    <property type="entry name" value="FliA_WhiG"/>
    <property type="match status" value="1"/>
</dbReference>
<dbReference type="InterPro" id="IPR013325">
    <property type="entry name" value="RNA_pol_sigma_r2"/>
</dbReference>
<evidence type="ECO:0000256" key="5">
    <source>
        <dbReference type="SAM" id="MobiDB-lite"/>
    </source>
</evidence>
<organism evidence="7 8">
    <name type="scientific">Syntrophobacter fumaroxidans (strain DSM 10017 / MPOB)</name>
    <dbReference type="NCBI Taxonomy" id="335543"/>
    <lineage>
        <taxon>Bacteria</taxon>
        <taxon>Pseudomonadati</taxon>
        <taxon>Thermodesulfobacteriota</taxon>
        <taxon>Syntrophobacteria</taxon>
        <taxon>Syntrophobacterales</taxon>
        <taxon>Syntrophobacteraceae</taxon>
        <taxon>Syntrophobacter</taxon>
    </lineage>
</organism>
<dbReference type="PROSITE" id="PS00715">
    <property type="entry name" value="SIGMA70_1"/>
    <property type="match status" value="1"/>
</dbReference>
<feature type="compositionally biased region" description="Basic and acidic residues" evidence="5">
    <location>
        <begin position="1"/>
        <end position="12"/>
    </location>
</feature>
<dbReference type="NCBIfam" id="TIGR02937">
    <property type="entry name" value="sigma70-ECF"/>
    <property type="match status" value="1"/>
</dbReference>
<dbReference type="GO" id="GO:0003899">
    <property type="term" value="F:DNA-directed RNA polymerase activity"/>
    <property type="evidence" value="ECO:0007669"/>
    <property type="project" value="InterPro"/>
</dbReference>
<keyword evidence="4" id="KW-0804">Transcription</keyword>
<dbReference type="HOGENOM" id="CLU_014793_8_1_7"/>
<proteinExistence type="predicted"/>
<dbReference type="InterPro" id="IPR007627">
    <property type="entry name" value="RNA_pol_sigma70_r2"/>
</dbReference>
<dbReference type="AlphaFoldDB" id="A0LI23"/>
<dbReference type="InterPro" id="IPR014284">
    <property type="entry name" value="RNA_pol_sigma-70_dom"/>
</dbReference>
<dbReference type="InterPro" id="IPR007630">
    <property type="entry name" value="RNA_pol_sigma70_r4"/>
</dbReference>
<sequence>MHDSAGKRDAMEPMRSMTQNPCPIEDAGGETKELVILKHSDLVKHMALRLFSRLPDHVSIDDLISAGVIGLIDAVDKYDSGQGIPFKFYAKIRIRGAMLDEIRAMDWVPRSLRQKGNVLERTFSALEQKLGRCPSDEQVAGELNIGIEDYHRLLDEIKGISFLPENINEALLENGESGSLASDSEELFQHAYRQEIQRHLADAIRTLTEKEQLVLSLYYYDELTMKEVGTALGYTESRISQIHTKAIIKLRSRLAKRLTADDLPPYIGSRETCSAGSPK</sequence>
<dbReference type="PANTHER" id="PTHR30385:SF7">
    <property type="entry name" value="RNA POLYMERASE SIGMA FACTOR FLIA"/>
    <property type="match status" value="1"/>
</dbReference>
<evidence type="ECO:0000256" key="1">
    <source>
        <dbReference type="ARBA" id="ARBA00023015"/>
    </source>
</evidence>
<dbReference type="SUPFAM" id="SSF88659">
    <property type="entry name" value="Sigma3 and sigma4 domains of RNA polymerase sigma factors"/>
    <property type="match status" value="2"/>
</dbReference>
<dbReference type="GO" id="GO:0016987">
    <property type="term" value="F:sigma factor activity"/>
    <property type="evidence" value="ECO:0007669"/>
    <property type="project" value="UniProtKB-KW"/>
</dbReference>
<evidence type="ECO:0000256" key="4">
    <source>
        <dbReference type="ARBA" id="ARBA00023163"/>
    </source>
</evidence>
<keyword evidence="8" id="KW-1185">Reference proteome</keyword>
<dbReference type="Pfam" id="PF04545">
    <property type="entry name" value="Sigma70_r4"/>
    <property type="match status" value="1"/>
</dbReference>
<evidence type="ECO:0000313" key="7">
    <source>
        <dbReference type="EMBL" id="ABK17075.1"/>
    </source>
</evidence>
<dbReference type="GO" id="GO:0006352">
    <property type="term" value="P:DNA-templated transcription initiation"/>
    <property type="evidence" value="ECO:0007669"/>
    <property type="project" value="InterPro"/>
</dbReference>
<dbReference type="Pfam" id="PF04542">
    <property type="entry name" value="Sigma70_r2"/>
    <property type="match status" value="1"/>
</dbReference>
<dbReference type="Gene3D" id="1.20.140.160">
    <property type="match status" value="1"/>
</dbReference>
<dbReference type="InParanoid" id="A0LI23"/>
<evidence type="ECO:0000313" key="8">
    <source>
        <dbReference type="Proteomes" id="UP000001784"/>
    </source>
</evidence>
<dbReference type="FunCoup" id="A0LI23">
    <property type="interactions" value="277"/>
</dbReference>
<dbReference type="Pfam" id="PF04539">
    <property type="entry name" value="Sigma70_r3"/>
    <property type="match status" value="1"/>
</dbReference>
<dbReference type="InterPro" id="IPR000943">
    <property type="entry name" value="RNA_pol_sigma70"/>
</dbReference>
<dbReference type="CDD" id="cd06171">
    <property type="entry name" value="Sigma70_r4"/>
    <property type="match status" value="1"/>
</dbReference>
<evidence type="ECO:0000259" key="6">
    <source>
        <dbReference type="PROSITE" id="PS00715"/>
    </source>
</evidence>
<reference evidence="7 8" key="1">
    <citation type="submission" date="2006-10" db="EMBL/GenBank/DDBJ databases">
        <title>Complete sequence of Syntrophobacter fumaroxidans MPOB.</title>
        <authorList>
            <consortium name="US DOE Joint Genome Institute"/>
            <person name="Copeland A."/>
            <person name="Lucas S."/>
            <person name="Lapidus A."/>
            <person name="Barry K."/>
            <person name="Detter J.C."/>
            <person name="Glavina del Rio T."/>
            <person name="Hammon N."/>
            <person name="Israni S."/>
            <person name="Pitluck S."/>
            <person name="Goltsman E.G."/>
            <person name="Martinez M."/>
            <person name="Schmutz J."/>
            <person name="Larimer F."/>
            <person name="Land M."/>
            <person name="Hauser L."/>
            <person name="Kyrpides N."/>
            <person name="Kim E."/>
            <person name="Boone D.R."/>
            <person name="Brockman F."/>
            <person name="Culley D."/>
            <person name="Ferry J."/>
            <person name="Gunsalus R."/>
            <person name="McInerney M.J."/>
            <person name="Morrison M."/>
            <person name="Plugge C."/>
            <person name="Rohlin L."/>
            <person name="Scholten J."/>
            <person name="Sieber J."/>
            <person name="Stams A.J.M."/>
            <person name="Worm P."/>
            <person name="Henstra A.M."/>
            <person name="Richardson P."/>
        </authorList>
    </citation>
    <scope>NUCLEOTIDE SEQUENCE [LARGE SCALE GENOMIC DNA]</scope>
    <source>
        <strain evidence="8">DSM 10017 / MPOB</strain>
    </source>
</reference>
<dbReference type="Proteomes" id="UP000001784">
    <property type="component" value="Chromosome"/>
</dbReference>
<dbReference type="PIRSF" id="PIRSF000770">
    <property type="entry name" value="RNA_pol_sigma-SigE/K"/>
    <property type="match status" value="1"/>
</dbReference>
<protein>
    <submittedName>
        <fullName evidence="7">RNA polymerase, sigma 28 subunit, FliA/WhiG family</fullName>
    </submittedName>
</protein>